<evidence type="ECO:0000313" key="2">
    <source>
        <dbReference type="Proteomes" id="UP000018550"/>
    </source>
</evidence>
<name>V5RKH8_SPIAP</name>
<evidence type="ECO:0000313" key="1">
    <source>
        <dbReference type="EMBL" id="AHB36315.1"/>
    </source>
</evidence>
<dbReference type="STRING" id="1276258.SAPIS_v1c04700"/>
<reference evidence="1 2" key="1">
    <citation type="journal article" date="2014" name="Genome Announc.">
        <title>Complete Genome Sequence of Spiroplasma apis B31T (ATCC 33834), a Bacterium Associated with May Disease of Honeybees (Apis mellifera).</title>
        <authorList>
            <person name="Ku C."/>
            <person name="Lo W.S."/>
            <person name="Chen L.L."/>
            <person name="Kuo C.H."/>
        </authorList>
    </citation>
    <scope>NUCLEOTIDE SEQUENCE [LARGE SCALE GENOMIC DNA]</scope>
    <source>
        <strain evidence="1">B31</strain>
    </source>
</reference>
<dbReference type="OrthoDB" id="389663at2"/>
<dbReference type="RefSeq" id="WP_023789277.1">
    <property type="nucleotide sequence ID" value="NC_022998.1"/>
</dbReference>
<protein>
    <submittedName>
        <fullName evidence="1">Uncharacterized protein</fullName>
    </submittedName>
</protein>
<dbReference type="eggNOG" id="ENOG5030SHB">
    <property type="taxonomic scope" value="Bacteria"/>
</dbReference>
<keyword evidence="2" id="KW-1185">Reference proteome</keyword>
<sequence>MRKYENNLLKEIKNTYAFIYRPSHKENKRSNKKVDNLHYALLRHLSSELNDSSFELFTKETDGSELKANGYYYDKKTDVLIMNKKTKETIATIEFKMLLSSVQKNNNNNISNMIGDATNIRKAGIKTYWIYCISNTTPVYKSTGEIQSLYKIKEKYFDVYKKIYNDNYSEDDSIPNAVSFNILEDDIDLTKLKTKQELKIKYDNHINKDGFDIKLVDNIRYEKNNLFINEYDKFIKKMSEEIKNAIYQ</sequence>
<gene>
    <name evidence="1" type="ORF">SAPIS_v1c04700</name>
</gene>
<dbReference type="Proteomes" id="UP000018550">
    <property type="component" value="Chromosome"/>
</dbReference>
<dbReference type="AlphaFoldDB" id="V5RKH8"/>
<dbReference type="KEGG" id="sapi:SAPIS_v1c04700"/>
<accession>V5RKH8</accession>
<dbReference type="HOGENOM" id="CLU_1119614_0_0_14"/>
<dbReference type="EMBL" id="CP006682">
    <property type="protein sequence ID" value="AHB36315.1"/>
    <property type="molecule type" value="Genomic_DNA"/>
</dbReference>
<organism evidence="1 2">
    <name type="scientific">Spiroplasma apis B31</name>
    <dbReference type="NCBI Taxonomy" id="1276258"/>
    <lineage>
        <taxon>Bacteria</taxon>
        <taxon>Bacillati</taxon>
        <taxon>Mycoplasmatota</taxon>
        <taxon>Mollicutes</taxon>
        <taxon>Entomoplasmatales</taxon>
        <taxon>Spiroplasmataceae</taxon>
        <taxon>Spiroplasma</taxon>
    </lineage>
</organism>
<proteinExistence type="predicted"/>
<dbReference type="PATRIC" id="fig|1276258.3.peg.472"/>